<comment type="similarity">
    <text evidence="1">Belongs to the Rieske iron-sulfur protein family.</text>
</comment>
<keyword evidence="4" id="KW-0809">Transit peptide</keyword>
<evidence type="ECO:0000313" key="11">
    <source>
        <dbReference type="Proteomes" id="UP000631114"/>
    </source>
</evidence>
<dbReference type="InterPro" id="IPR036922">
    <property type="entry name" value="Rieske_2Fe-2S_sf"/>
</dbReference>
<gene>
    <name evidence="10" type="ORF">IFM89_008511</name>
</gene>
<protein>
    <recommendedName>
        <fullName evidence="9">Rieske domain-containing protein</fullName>
    </recommendedName>
</protein>
<dbReference type="GO" id="GO:0046872">
    <property type="term" value="F:metal ion binding"/>
    <property type="evidence" value="ECO:0007669"/>
    <property type="project" value="UniProtKB-KW"/>
</dbReference>
<organism evidence="10 11">
    <name type="scientific">Coptis chinensis</name>
    <dbReference type="NCBI Taxonomy" id="261450"/>
    <lineage>
        <taxon>Eukaryota</taxon>
        <taxon>Viridiplantae</taxon>
        <taxon>Streptophyta</taxon>
        <taxon>Embryophyta</taxon>
        <taxon>Tracheophyta</taxon>
        <taxon>Spermatophyta</taxon>
        <taxon>Magnoliopsida</taxon>
        <taxon>Ranunculales</taxon>
        <taxon>Ranunculaceae</taxon>
        <taxon>Coptidoideae</taxon>
        <taxon>Coptis</taxon>
    </lineage>
</organism>
<feature type="domain" description="Rieske" evidence="9">
    <location>
        <begin position="29"/>
        <end position="122"/>
    </location>
</feature>
<keyword evidence="2" id="KW-0001">2Fe-2S</keyword>
<keyword evidence="6" id="KW-0411">Iron-sulfur</keyword>
<evidence type="ECO:0000256" key="8">
    <source>
        <dbReference type="ARBA" id="ARBA00034078"/>
    </source>
</evidence>
<evidence type="ECO:0000256" key="4">
    <source>
        <dbReference type="ARBA" id="ARBA00022946"/>
    </source>
</evidence>
<comment type="cofactor">
    <cofactor evidence="8">
        <name>[2Fe-2S] cluster</name>
        <dbReference type="ChEBI" id="CHEBI:190135"/>
    </cofactor>
</comment>
<dbReference type="InterPro" id="IPR017941">
    <property type="entry name" value="Rieske_2Fe-2S"/>
</dbReference>
<dbReference type="GO" id="GO:0051537">
    <property type="term" value="F:2 iron, 2 sulfur cluster binding"/>
    <property type="evidence" value="ECO:0007669"/>
    <property type="project" value="UniProtKB-KW"/>
</dbReference>
<dbReference type="GO" id="GO:0016020">
    <property type="term" value="C:membrane"/>
    <property type="evidence" value="ECO:0007669"/>
    <property type="project" value="InterPro"/>
</dbReference>
<comment type="caution">
    <text evidence="10">The sequence shown here is derived from an EMBL/GenBank/DDBJ whole genome shotgun (WGS) entry which is preliminary data.</text>
</comment>
<keyword evidence="11" id="KW-1185">Reference proteome</keyword>
<dbReference type="PANTHER" id="PTHR10134">
    <property type="entry name" value="CYTOCHROME B-C1 COMPLEX SUBUNIT RIESKE, MITOCHONDRIAL"/>
    <property type="match status" value="1"/>
</dbReference>
<dbReference type="InterPro" id="IPR014349">
    <property type="entry name" value="Rieske_Fe-S_prot"/>
</dbReference>
<proteinExistence type="inferred from homology"/>
<name>A0A835LQX4_9MAGN</name>
<sequence length="126" mass="13474">MEYQNRSGGAGDGTIAKDALGNDVLAAEWLKVHGPVDKTLTQGLKGDPTYLVVESDKTLATYGINDVCTHLGCVVPFNKAEKKFIYPCHGSQYNNQGLVVIGPAPLVPDGLPSEYEASSHGLSKWK</sequence>
<reference evidence="10 11" key="1">
    <citation type="submission" date="2020-10" db="EMBL/GenBank/DDBJ databases">
        <title>The Coptis chinensis genome and diversification of protoberbering-type alkaloids.</title>
        <authorList>
            <person name="Wang B."/>
            <person name="Shu S."/>
            <person name="Song C."/>
            <person name="Liu Y."/>
        </authorList>
    </citation>
    <scope>NUCLEOTIDE SEQUENCE [LARGE SCALE GENOMIC DNA]</scope>
    <source>
        <strain evidence="10">HL-2020</strain>
        <tissue evidence="10">Leaf</tissue>
    </source>
</reference>
<evidence type="ECO:0000256" key="7">
    <source>
        <dbReference type="ARBA" id="ARBA00023157"/>
    </source>
</evidence>
<evidence type="ECO:0000256" key="2">
    <source>
        <dbReference type="ARBA" id="ARBA00022714"/>
    </source>
</evidence>
<keyword evidence="3" id="KW-0479">Metal-binding</keyword>
<dbReference type="AlphaFoldDB" id="A0A835LQX4"/>
<dbReference type="Proteomes" id="UP000631114">
    <property type="component" value="Unassembled WGS sequence"/>
</dbReference>
<dbReference type="InterPro" id="IPR005805">
    <property type="entry name" value="Rieske_Fe-S_prot_C"/>
</dbReference>
<dbReference type="SUPFAM" id="SSF50022">
    <property type="entry name" value="ISP domain"/>
    <property type="match status" value="1"/>
</dbReference>
<keyword evidence="5" id="KW-0408">Iron</keyword>
<keyword evidence="7" id="KW-1015">Disulfide bond</keyword>
<dbReference type="PROSITE" id="PS51296">
    <property type="entry name" value="RIESKE"/>
    <property type="match status" value="1"/>
</dbReference>
<dbReference type="OrthoDB" id="1637982at2759"/>
<dbReference type="PRINTS" id="PR00162">
    <property type="entry name" value="RIESKE"/>
</dbReference>
<dbReference type="EMBL" id="JADFTS010000007">
    <property type="protein sequence ID" value="KAF9596276.1"/>
    <property type="molecule type" value="Genomic_DNA"/>
</dbReference>
<evidence type="ECO:0000256" key="3">
    <source>
        <dbReference type="ARBA" id="ARBA00022723"/>
    </source>
</evidence>
<dbReference type="Gene3D" id="2.102.10.10">
    <property type="entry name" value="Rieske [2Fe-2S] iron-sulphur domain"/>
    <property type="match status" value="1"/>
</dbReference>
<accession>A0A835LQX4</accession>
<evidence type="ECO:0000256" key="1">
    <source>
        <dbReference type="ARBA" id="ARBA00010651"/>
    </source>
</evidence>
<evidence type="ECO:0000256" key="6">
    <source>
        <dbReference type="ARBA" id="ARBA00023014"/>
    </source>
</evidence>
<dbReference type="Pfam" id="PF00355">
    <property type="entry name" value="Rieske"/>
    <property type="match status" value="1"/>
</dbReference>
<dbReference type="NCBIfam" id="NF010001">
    <property type="entry name" value="PRK13474.1"/>
    <property type="match status" value="1"/>
</dbReference>
<evidence type="ECO:0000259" key="9">
    <source>
        <dbReference type="PROSITE" id="PS51296"/>
    </source>
</evidence>
<evidence type="ECO:0000313" key="10">
    <source>
        <dbReference type="EMBL" id="KAF9596276.1"/>
    </source>
</evidence>
<evidence type="ECO:0000256" key="5">
    <source>
        <dbReference type="ARBA" id="ARBA00023004"/>
    </source>
</evidence>